<evidence type="ECO:0000256" key="3">
    <source>
        <dbReference type="ARBA" id="ARBA00023163"/>
    </source>
</evidence>
<dbReference type="Proteomes" id="UP001149090">
    <property type="component" value="Unassembled WGS sequence"/>
</dbReference>
<dbReference type="EMBL" id="JAPDFW010000136">
    <property type="protein sequence ID" value="KAJ5066731.1"/>
    <property type="molecule type" value="Genomic_DNA"/>
</dbReference>
<dbReference type="InterPro" id="IPR009072">
    <property type="entry name" value="Histone-fold"/>
</dbReference>
<evidence type="ECO:0000256" key="2">
    <source>
        <dbReference type="ARBA" id="ARBA00023015"/>
    </source>
</evidence>
<evidence type="ECO:0000256" key="1">
    <source>
        <dbReference type="ARBA" id="ARBA00004123"/>
    </source>
</evidence>
<keyword evidence="4" id="KW-0539">Nucleus</keyword>
<protein>
    <submittedName>
        <fullName evidence="5">Transcription initiation factor tfiid subunit 13</fullName>
    </submittedName>
</protein>
<keyword evidence="6" id="KW-1185">Reference proteome</keyword>
<dbReference type="InterPro" id="IPR003195">
    <property type="entry name" value="TFIID_TAF13"/>
</dbReference>
<comment type="caution">
    <text evidence="5">The sequence shown here is derived from an EMBL/GenBank/DDBJ whole genome shotgun (WGS) entry which is preliminary data.</text>
</comment>
<organism evidence="5 6">
    <name type="scientific">Anaeramoeba ignava</name>
    <name type="common">Anaerobic marine amoeba</name>
    <dbReference type="NCBI Taxonomy" id="1746090"/>
    <lineage>
        <taxon>Eukaryota</taxon>
        <taxon>Metamonada</taxon>
        <taxon>Anaeramoebidae</taxon>
        <taxon>Anaeramoeba</taxon>
    </lineage>
</organism>
<reference evidence="5" key="1">
    <citation type="submission" date="2022-10" db="EMBL/GenBank/DDBJ databases">
        <title>Novel sulphate-reducing endosymbionts in the free-living metamonad Anaeramoeba.</title>
        <authorList>
            <person name="Jerlstrom-Hultqvist J."/>
            <person name="Cepicka I."/>
            <person name="Gallot-Lavallee L."/>
            <person name="Salas-Leiva D."/>
            <person name="Curtis B.A."/>
            <person name="Zahonova K."/>
            <person name="Pipaliya S."/>
            <person name="Dacks J."/>
            <person name="Roger A.J."/>
        </authorList>
    </citation>
    <scope>NUCLEOTIDE SEQUENCE</scope>
    <source>
        <strain evidence="5">BMAN</strain>
    </source>
</reference>
<accession>A0A9Q0R575</accession>
<dbReference type="Gene3D" id="1.10.20.10">
    <property type="entry name" value="Histone, subunit A"/>
    <property type="match status" value="1"/>
</dbReference>
<keyword evidence="3" id="KW-0804">Transcription</keyword>
<proteinExistence type="predicted"/>
<sequence length="95" mass="10963">MAHKSDLKEQIKEIMKAFGDENPVDDSVELFETLLVQFITEVGRKLGEFGKERGRTRLNDVLHLFPNNQNLSSNIAELIQKQNDFKKKKSQFGKN</sequence>
<name>A0A9Q0R575_ANAIG</name>
<keyword evidence="2" id="KW-0805">Transcription regulation</keyword>
<gene>
    <name evidence="5" type="ORF">M0811_03075</name>
</gene>
<dbReference type="GO" id="GO:0006366">
    <property type="term" value="P:transcription by RNA polymerase II"/>
    <property type="evidence" value="ECO:0007669"/>
    <property type="project" value="InterPro"/>
</dbReference>
<dbReference type="GO" id="GO:0046982">
    <property type="term" value="F:protein heterodimerization activity"/>
    <property type="evidence" value="ECO:0007669"/>
    <property type="project" value="InterPro"/>
</dbReference>
<evidence type="ECO:0000313" key="5">
    <source>
        <dbReference type="EMBL" id="KAJ5066731.1"/>
    </source>
</evidence>
<evidence type="ECO:0000313" key="6">
    <source>
        <dbReference type="Proteomes" id="UP001149090"/>
    </source>
</evidence>
<dbReference type="OrthoDB" id="10266074at2759"/>
<comment type="subcellular location">
    <subcellularLocation>
        <location evidence="1">Nucleus</location>
    </subcellularLocation>
</comment>
<dbReference type="GO" id="GO:0005634">
    <property type="term" value="C:nucleus"/>
    <property type="evidence" value="ECO:0007669"/>
    <property type="project" value="UniProtKB-SubCell"/>
</dbReference>
<evidence type="ECO:0000256" key="4">
    <source>
        <dbReference type="ARBA" id="ARBA00023242"/>
    </source>
</evidence>
<dbReference type="AlphaFoldDB" id="A0A9Q0R575"/>
<dbReference type="Pfam" id="PF02269">
    <property type="entry name" value="TFIID-18kDa"/>
    <property type="match status" value="1"/>
</dbReference>